<protein>
    <submittedName>
        <fullName evidence="1">Uncharacterized protein</fullName>
    </submittedName>
</protein>
<dbReference type="OrthoDB" id="123891at2759"/>
<accession>A0A8T1WHF0</accession>
<evidence type="ECO:0000313" key="1">
    <source>
        <dbReference type="EMBL" id="KAG7391958.1"/>
    </source>
</evidence>
<name>A0A8T1WHF0_9STRA</name>
<reference evidence="1" key="1">
    <citation type="submission" date="2021-02" db="EMBL/GenBank/DDBJ databases">
        <authorList>
            <person name="Palmer J.M."/>
        </authorList>
    </citation>
    <scope>NUCLEOTIDE SEQUENCE</scope>
    <source>
        <strain evidence="1">SCRP734</strain>
    </source>
</reference>
<organism evidence="1 2">
    <name type="scientific">Phytophthora pseudosyringae</name>
    <dbReference type="NCBI Taxonomy" id="221518"/>
    <lineage>
        <taxon>Eukaryota</taxon>
        <taxon>Sar</taxon>
        <taxon>Stramenopiles</taxon>
        <taxon>Oomycota</taxon>
        <taxon>Peronosporomycetes</taxon>
        <taxon>Peronosporales</taxon>
        <taxon>Peronosporaceae</taxon>
        <taxon>Phytophthora</taxon>
    </lineage>
</organism>
<evidence type="ECO:0000313" key="2">
    <source>
        <dbReference type="Proteomes" id="UP000694044"/>
    </source>
</evidence>
<dbReference type="AlphaFoldDB" id="A0A8T1WHF0"/>
<comment type="caution">
    <text evidence="1">The sequence shown here is derived from an EMBL/GenBank/DDBJ whole genome shotgun (WGS) entry which is preliminary data.</text>
</comment>
<gene>
    <name evidence="1" type="ORF">PHYPSEUDO_002664</name>
</gene>
<dbReference type="Proteomes" id="UP000694044">
    <property type="component" value="Unassembled WGS sequence"/>
</dbReference>
<proteinExistence type="predicted"/>
<keyword evidence="2" id="KW-1185">Reference proteome</keyword>
<dbReference type="EMBL" id="JAGDFM010000015">
    <property type="protein sequence ID" value="KAG7391958.1"/>
    <property type="molecule type" value="Genomic_DNA"/>
</dbReference>
<sequence>MAPSYDYLRPSVFTLVGFAYGKTEGAATRAGKVKVKLIQSGRWLEEEDQTVELLKKTCSPEQCLSRKRWTVLVRSLEVQYVLRGSDRAEHESGNMA</sequence>